<keyword evidence="4" id="KW-1185">Reference proteome</keyword>
<reference evidence="3 4" key="1">
    <citation type="submission" date="2019-08" db="EMBL/GenBank/DDBJ databases">
        <title>Whole genome of Aphis craccivora.</title>
        <authorList>
            <person name="Voronova N.V."/>
            <person name="Shulinski R.S."/>
            <person name="Bandarenka Y.V."/>
            <person name="Zhorov D.G."/>
            <person name="Warner D."/>
        </authorList>
    </citation>
    <scope>NUCLEOTIDE SEQUENCE [LARGE SCALE GENOMIC DNA]</scope>
    <source>
        <strain evidence="3">180601</strain>
        <tissue evidence="3">Whole Body</tissue>
    </source>
</reference>
<dbReference type="Pfam" id="PF05699">
    <property type="entry name" value="Dimer_Tnp_hAT"/>
    <property type="match status" value="1"/>
</dbReference>
<sequence length="774" mass="88849">MDKWIVKKPKLDVENRDQHDRDHNNEPNYEKSKINEISSGLNESALSTSTQIHSQTYDYDIGVFVGKTCTNDEKYKILKNRWIPNEFYKFPISGTRKLKFQRNWLLEFPWLSYSEKLDGAFCVFCFLFCSKEVGKGSHISTKSLVVTPFCRWKDAKEQFRYHTNVEYHKTSCIVAQNFIDVHEKKIVDISLQLNTARLATIEQNRKILSSIVETIILIGRQEIALRGHRDSGPILSKVSNHNDGNFRALLRFRVDSGDNTLNDHLLRMPSNRSTSYTSPKIQNELIEICGKVILNKIVSKCNEAECFSLLADETTDISGIEQFSLCVRYIEKTNSGSILKEDFLSFVPVNDVTGKGLMCTLLETCQNLKLNLKYLVGQGYDGVAAMSGEFQGCAAKVMEKYPQALYVHCASHSLNLVVSDACNIPIIRNSLGSIKETINFFRISAQRQSILKDVIHQLECETKKRRLMKLCETRWIERLDAVITFKELFVPIFFALEKIQMDGNREASKKAFTLQQALKNGNFILAMVVIQEIFSMAHPLSIYLQKVNVDLASAMETADNLSTLIKEMRSNVESKFHDLFSTAEHLAKEIGEDIKIPRVTHFQQHRANYELTSAENYYRVSVFIPFIDHFISQLEIRFTKHKNTLSIIQNFIPNKLIQLSENEIETKVLLWKQRWIAAAEDKLPCTFIDAINCCDELLFPKVYQYLKIAATLPVTVASVERSFSTLKRLKSYLRNSTGENRLNGLAHLSIHREIPIKSSEVVDIFSEKNRKLMF</sequence>
<dbReference type="InterPro" id="IPR006580">
    <property type="entry name" value="Znf_TTF"/>
</dbReference>
<organism evidence="3 4">
    <name type="scientific">Aphis craccivora</name>
    <name type="common">Cowpea aphid</name>
    <dbReference type="NCBI Taxonomy" id="307492"/>
    <lineage>
        <taxon>Eukaryota</taxon>
        <taxon>Metazoa</taxon>
        <taxon>Ecdysozoa</taxon>
        <taxon>Arthropoda</taxon>
        <taxon>Hexapoda</taxon>
        <taxon>Insecta</taxon>
        <taxon>Pterygota</taxon>
        <taxon>Neoptera</taxon>
        <taxon>Paraneoptera</taxon>
        <taxon>Hemiptera</taxon>
        <taxon>Sternorrhyncha</taxon>
        <taxon>Aphidomorpha</taxon>
        <taxon>Aphidoidea</taxon>
        <taxon>Aphididae</taxon>
        <taxon>Aphidini</taxon>
        <taxon>Aphis</taxon>
        <taxon>Aphis</taxon>
    </lineage>
</organism>
<dbReference type="PANTHER" id="PTHR46289:SF14">
    <property type="entry name" value="DUF4371 DOMAIN-CONTAINING PROTEIN"/>
    <property type="match status" value="1"/>
</dbReference>
<dbReference type="GO" id="GO:0046983">
    <property type="term" value="F:protein dimerization activity"/>
    <property type="evidence" value="ECO:0007669"/>
    <property type="project" value="InterPro"/>
</dbReference>
<accession>A0A6G0VUS7</accession>
<proteinExistence type="predicted"/>
<evidence type="ECO:0000313" key="4">
    <source>
        <dbReference type="Proteomes" id="UP000478052"/>
    </source>
</evidence>
<feature type="domain" description="TTF-type" evidence="2">
    <location>
        <begin position="96"/>
        <end position="185"/>
    </location>
</feature>
<comment type="caution">
    <text evidence="3">The sequence shown here is derived from an EMBL/GenBank/DDBJ whole genome shotgun (WGS) entry which is preliminary data.</text>
</comment>
<protein>
    <submittedName>
        <fullName evidence="3">52 kDa repressor of the inhibitor of the protein kinase-like</fullName>
    </submittedName>
</protein>
<dbReference type="Proteomes" id="UP000478052">
    <property type="component" value="Unassembled WGS sequence"/>
</dbReference>
<evidence type="ECO:0000313" key="3">
    <source>
        <dbReference type="EMBL" id="KAF0708579.1"/>
    </source>
</evidence>
<name>A0A6G0VUS7_APHCR</name>
<dbReference type="OrthoDB" id="6605263at2759"/>
<feature type="region of interest" description="Disordered" evidence="1">
    <location>
        <begin position="1"/>
        <end position="32"/>
    </location>
</feature>
<dbReference type="PANTHER" id="PTHR46289">
    <property type="entry name" value="52 KDA REPRESSOR OF THE INHIBITOR OF THE PROTEIN KINASE-LIKE PROTEIN-RELATED"/>
    <property type="match status" value="1"/>
</dbReference>
<dbReference type="AlphaFoldDB" id="A0A6G0VUS7"/>
<dbReference type="EMBL" id="VUJU01012139">
    <property type="protein sequence ID" value="KAF0708579.1"/>
    <property type="molecule type" value="Genomic_DNA"/>
</dbReference>
<gene>
    <name evidence="3" type="ORF">FWK35_00036301</name>
</gene>
<dbReference type="InterPro" id="IPR012337">
    <property type="entry name" value="RNaseH-like_sf"/>
</dbReference>
<dbReference type="SMART" id="SM00597">
    <property type="entry name" value="ZnF_TTF"/>
    <property type="match status" value="1"/>
</dbReference>
<dbReference type="SUPFAM" id="SSF53098">
    <property type="entry name" value="Ribonuclease H-like"/>
    <property type="match status" value="1"/>
</dbReference>
<dbReference type="InterPro" id="IPR025398">
    <property type="entry name" value="DUF4371"/>
</dbReference>
<dbReference type="Pfam" id="PF14291">
    <property type="entry name" value="DUF4371"/>
    <property type="match status" value="1"/>
</dbReference>
<evidence type="ECO:0000256" key="1">
    <source>
        <dbReference type="SAM" id="MobiDB-lite"/>
    </source>
</evidence>
<dbReference type="InterPro" id="IPR052958">
    <property type="entry name" value="IFN-induced_PKR_regulator"/>
</dbReference>
<dbReference type="InterPro" id="IPR008906">
    <property type="entry name" value="HATC_C_dom"/>
</dbReference>
<evidence type="ECO:0000259" key="2">
    <source>
        <dbReference type="SMART" id="SM00597"/>
    </source>
</evidence>